<dbReference type="OrthoDB" id="1733332at2759"/>
<evidence type="ECO:0000259" key="11">
    <source>
        <dbReference type="Pfam" id="PF00483"/>
    </source>
</evidence>
<reference evidence="14" key="1">
    <citation type="journal article" date="2012" name="Science">
        <title>The Paleozoic origin of enzymatic lignin decomposition reconstructed from 31 fungal genomes.</title>
        <authorList>
            <person name="Floudas D."/>
            <person name="Binder M."/>
            <person name="Riley R."/>
            <person name="Barry K."/>
            <person name="Blanchette R.A."/>
            <person name="Henrissat B."/>
            <person name="Martinez A.T."/>
            <person name="Otillar R."/>
            <person name="Spatafora J.W."/>
            <person name="Yadav J.S."/>
            <person name="Aerts A."/>
            <person name="Benoit I."/>
            <person name="Boyd A."/>
            <person name="Carlson A."/>
            <person name="Copeland A."/>
            <person name="Coutinho P.M."/>
            <person name="de Vries R.P."/>
            <person name="Ferreira P."/>
            <person name="Findley K."/>
            <person name="Foster B."/>
            <person name="Gaskell J."/>
            <person name="Glotzer D."/>
            <person name="Gorecki P."/>
            <person name="Heitman J."/>
            <person name="Hesse C."/>
            <person name="Hori C."/>
            <person name="Igarashi K."/>
            <person name="Jurgens J.A."/>
            <person name="Kallen N."/>
            <person name="Kersten P."/>
            <person name="Kohler A."/>
            <person name="Kuees U."/>
            <person name="Kumar T.K.A."/>
            <person name="Kuo A."/>
            <person name="LaButti K."/>
            <person name="Larrondo L.F."/>
            <person name="Lindquist E."/>
            <person name="Ling A."/>
            <person name="Lombard V."/>
            <person name="Lucas S."/>
            <person name="Lundell T."/>
            <person name="Martin R."/>
            <person name="McLaughlin D.J."/>
            <person name="Morgenstern I."/>
            <person name="Morin E."/>
            <person name="Murat C."/>
            <person name="Nagy L.G."/>
            <person name="Nolan M."/>
            <person name="Ohm R.A."/>
            <person name="Patyshakuliyeva A."/>
            <person name="Rokas A."/>
            <person name="Ruiz-Duenas F.J."/>
            <person name="Sabat G."/>
            <person name="Salamov A."/>
            <person name="Samejima M."/>
            <person name="Schmutz J."/>
            <person name="Slot J.C."/>
            <person name="St John F."/>
            <person name="Stenlid J."/>
            <person name="Sun H."/>
            <person name="Sun S."/>
            <person name="Syed K."/>
            <person name="Tsang A."/>
            <person name="Wiebenga A."/>
            <person name="Young D."/>
            <person name="Pisabarro A."/>
            <person name="Eastwood D.C."/>
            <person name="Martin F."/>
            <person name="Cullen D."/>
            <person name="Grigoriev I.V."/>
            <person name="Hibbett D.S."/>
        </authorList>
    </citation>
    <scope>NUCLEOTIDE SEQUENCE [LARGE SCALE GENOMIC DNA]</scope>
    <source>
        <strain evidence="14">TFB10046</strain>
    </source>
</reference>
<dbReference type="InterPro" id="IPR005835">
    <property type="entry name" value="NTP_transferase_dom"/>
</dbReference>
<evidence type="ECO:0000256" key="5">
    <source>
        <dbReference type="ARBA" id="ARBA00022917"/>
    </source>
</evidence>
<feature type="domain" description="EIF2B subunit epsilon/gamma LbH" evidence="12">
    <location>
        <begin position="371"/>
        <end position="448"/>
    </location>
</feature>
<dbReference type="GO" id="GO:0005085">
    <property type="term" value="F:guanyl-nucleotide exchange factor activity"/>
    <property type="evidence" value="ECO:0007669"/>
    <property type="project" value="TreeGrafter"/>
</dbReference>
<organism evidence="13 14">
    <name type="scientific">Auricularia subglabra (strain TFB-10046 / SS5)</name>
    <name type="common">White-rot fungus</name>
    <name type="synonym">Auricularia delicata (strain TFB10046)</name>
    <dbReference type="NCBI Taxonomy" id="717982"/>
    <lineage>
        <taxon>Eukaryota</taxon>
        <taxon>Fungi</taxon>
        <taxon>Dikarya</taxon>
        <taxon>Basidiomycota</taxon>
        <taxon>Agaricomycotina</taxon>
        <taxon>Agaricomycetes</taxon>
        <taxon>Auriculariales</taxon>
        <taxon>Auriculariaceae</taxon>
        <taxon>Auricularia</taxon>
    </lineage>
</organism>
<dbReference type="GO" id="GO:0002183">
    <property type="term" value="P:cytoplasmic translational initiation"/>
    <property type="evidence" value="ECO:0007669"/>
    <property type="project" value="TreeGrafter"/>
</dbReference>
<dbReference type="Proteomes" id="UP000006514">
    <property type="component" value="Unassembled WGS sequence"/>
</dbReference>
<dbReference type="GO" id="GO:0005829">
    <property type="term" value="C:cytosol"/>
    <property type="evidence" value="ECO:0007669"/>
    <property type="project" value="UniProtKB-SubCell"/>
</dbReference>
<dbReference type="InterPro" id="IPR029044">
    <property type="entry name" value="Nucleotide-diphossugar_trans"/>
</dbReference>
<dbReference type="SUPFAM" id="SSF53448">
    <property type="entry name" value="Nucleotide-diphospho-sugar transferases"/>
    <property type="match status" value="1"/>
</dbReference>
<dbReference type="EMBL" id="JH687886">
    <property type="protein sequence ID" value="EJD35571.1"/>
    <property type="molecule type" value="Genomic_DNA"/>
</dbReference>
<sequence>MSFAGTSSQPEFLAVIIVGFGEQLRPLTSNNGDEASPKAMLPVANKPLISFPLTWLEEAGVTDVLVLCPESHANAISNYLASDASSSSFPTLTIATHTFDDAYRTDPSKGPCTVLKQFAHKITSDFIILPCDFIPPPTLPLSSLLDKFRLDTDGLILASLFYQVPAPSERVALVPNDLFEDPPVVIYDEASCTLLQIDDSDDTEGEVDVRSAVLWQYPHAQLASDLVDSHVYVCRRCVLETLSAHRFQSIRADLLPWLIEVPTRAHRRRRWAPALGAVPRAARTTLEHSTGHLLHARNTDVATRGDDPESRAASPTDDGTAPEGSMRTTVLVHPLARGPALRANTLSALLEANRAALPQAGATFAAAQGQEVDPKAQLATNVLLGASSRIGERTTVKQSVIGAHCIIGKNVKISGSVLMDHCVVKDGAKIDGCILGARTSVGEKASLVQCFTQPGYEIADNEAIKAEKVDRMDEAWDEEDNGEEDASDDASD</sequence>
<evidence type="ECO:0000256" key="7">
    <source>
        <dbReference type="ARBA" id="ARBA00044229"/>
    </source>
</evidence>
<feature type="region of interest" description="Disordered" evidence="10">
    <location>
        <begin position="469"/>
        <end position="492"/>
    </location>
</feature>
<dbReference type="InParanoid" id="J0CXP0"/>
<dbReference type="InterPro" id="IPR018357">
    <property type="entry name" value="Hexapep_transf_CS"/>
</dbReference>
<dbReference type="InterPro" id="IPR051960">
    <property type="entry name" value="eIF2B_gamma"/>
</dbReference>
<dbReference type="eggNOG" id="KOG1462">
    <property type="taxonomic scope" value="Eukaryota"/>
</dbReference>
<evidence type="ECO:0000256" key="1">
    <source>
        <dbReference type="ARBA" id="ARBA00004514"/>
    </source>
</evidence>
<evidence type="ECO:0000256" key="2">
    <source>
        <dbReference type="ARBA" id="ARBA00007878"/>
    </source>
</evidence>
<dbReference type="FunCoup" id="J0CXP0">
    <property type="interactions" value="43"/>
</dbReference>
<evidence type="ECO:0000256" key="9">
    <source>
        <dbReference type="ARBA" id="ARBA00046432"/>
    </source>
</evidence>
<dbReference type="OMA" id="NCVINPK"/>
<gene>
    <name evidence="13" type="ORF">AURDEDRAFT_93050</name>
</gene>
<dbReference type="PROSITE" id="PS00101">
    <property type="entry name" value="HEXAPEP_TRANSFERASES"/>
    <property type="match status" value="1"/>
</dbReference>
<feature type="region of interest" description="Disordered" evidence="10">
    <location>
        <begin position="287"/>
        <end position="325"/>
    </location>
</feature>
<evidence type="ECO:0000259" key="12">
    <source>
        <dbReference type="Pfam" id="PF25084"/>
    </source>
</evidence>
<dbReference type="GO" id="GO:0016740">
    <property type="term" value="F:transferase activity"/>
    <property type="evidence" value="ECO:0007669"/>
    <property type="project" value="UniProtKB-KW"/>
</dbReference>
<dbReference type="Gene3D" id="3.90.550.10">
    <property type="entry name" value="Spore Coat Polysaccharide Biosynthesis Protein SpsA, Chain A"/>
    <property type="match status" value="1"/>
</dbReference>
<evidence type="ECO:0000256" key="3">
    <source>
        <dbReference type="ARBA" id="ARBA00022490"/>
    </source>
</evidence>
<evidence type="ECO:0000256" key="6">
    <source>
        <dbReference type="ARBA" id="ARBA00044196"/>
    </source>
</evidence>
<accession>J0CXP0</accession>
<keyword evidence="3" id="KW-0963">Cytoplasm</keyword>
<evidence type="ECO:0000256" key="8">
    <source>
        <dbReference type="ARBA" id="ARBA00045373"/>
    </source>
</evidence>
<comment type="subcellular location">
    <subcellularLocation>
        <location evidence="1">Cytoplasm</location>
        <location evidence="1">Cytosol</location>
    </subcellularLocation>
</comment>
<proteinExistence type="inferred from homology"/>
<comment type="similarity">
    <text evidence="2">Belongs to the eIF-2B gamma/epsilon subunits family.</text>
</comment>
<keyword evidence="14" id="KW-1185">Reference proteome</keyword>
<keyword evidence="4" id="KW-0396">Initiation factor</keyword>
<evidence type="ECO:0000313" key="13">
    <source>
        <dbReference type="EMBL" id="EJD35571.1"/>
    </source>
</evidence>
<dbReference type="InterPro" id="IPR056764">
    <property type="entry name" value="LbH_EIF2B3/5"/>
</dbReference>
<protein>
    <recommendedName>
        <fullName evidence="6">Translation initiation factor eIF2B subunit gamma</fullName>
    </recommendedName>
    <alternativeName>
        <fullName evidence="7">eIF2B GDP-GTP exchange factor subunit gamma</fullName>
    </alternativeName>
</protein>
<feature type="compositionally biased region" description="Acidic residues" evidence="10">
    <location>
        <begin position="475"/>
        <end position="492"/>
    </location>
</feature>
<dbReference type="GO" id="GO:0005851">
    <property type="term" value="C:eukaryotic translation initiation factor 2B complex"/>
    <property type="evidence" value="ECO:0007669"/>
    <property type="project" value="TreeGrafter"/>
</dbReference>
<dbReference type="Gene3D" id="2.160.10.10">
    <property type="entry name" value="Hexapeptide repeat proteins"/>
    <property type="match status" value="1"/>
</dbReference>
<dbReference type="AlphaFoldDB" id="J0CXP0"/>
<keyword evidence="13" id="KW-0808">Transferase</keyword>
<dbReference type="GO" id="GO:0003743">
    <property type="term" value="F:translation initiation factor activity"/>
    <property type="evidence" value="ECO:0007669"/>
    <property type="project" value="UniProtKB-KW"/>
</dbReference>
<comment type="subunit">
    <text evidence="9">Component of the translation initiation factor 2B (eIF2B) complex which is a heterodecamer of two sets of five different subunits: alpha, beta, gamma, delta and epsilon. Subunits alpha, beta and delta comprise a regulatory subcomplex and subunits epsilon and gamma comprise a catalytic subcomplex. Within the complex, the hexameric regulatory complex resides at the center, with the two heterodimeric catalytic subcomplexes bound on opposite sides.</text>
</comment>
<keyword evidence="5" id="KW-0648">Protein biosynthesis</keyword>
<dbReference type="Pfam" id="PF00483">
    <property type="entry name" value="NTP_transferase"/>
    <property type="match status" value="1"/>
</dbReference>
<name>J0CXP0_AURST</name>
<evidence type="ECO:0000313" key="14">
    <source>
        <dbReference type="Proteomes" id="UP000006514"/>
    </source>
</evidence>
<evidence type="ECO:0000256" key="4">
    <source>
        <dbReference type="ARBA" id="ARBA00022540"/>
    </source>
</evidence>
<dbReference type="PANTHER" id="PTHR45989:SF1">
    <property type="entry name" value="TRANSLATION INITIATION FACTOR EIF-2B SUBUNIT GAMMA"/>
    <property type="match status" value="1"/>
</dbReference>
<evidence type="ECO:0000256" key="10">
    <source>
        <dbReference type="SAM" id="MobiDB-lite"/>
    </source>
</evidence>
<dbReference type="Pfam" id="PF25084">
    <property type="entry name" value="LbH_EIF2B"/>
    <property type="match status" value="1"/>
</dbReference>
<comment type="function">
    <text evidence="8">Acts as a component of the translation initiation factor 2B (eIF2B) complex, which catalyzes the exchange of GDP for GTP on the eukaryotic initiation factor 2 (eIF2) complex gamma subunit. Its guanine nucleotide exchange factor activity is repressed when bound to eIF2 complex phosphorylated on the alpha subunit, thereby limiting the amount of methionyl-initiator methionine tRNA available to the ribosome and consequently global translation is repressed.</text>
</comment>
<dbReference type="CDD" id="cd04652">
    <property type="entry name" value="LbH_eIF2B_gamma_C"/>
    <property type="match status" value="1"/>
</dbReference>
<dbReference type="KEGG" id="adl:AURDEDRAFT_93050"/>
<feature type="domain" description="Nucleotidyl transferase" evidence="11">
    <location>
        <begin position="19"/>
        <end position="149"/>
    </location>
</feature>
<dbReference type="PANTHER" id="PTHR45989">
    <property type="entry name" value="TRANSLATION INITIATION FACTOR EIF-2B SUBUNIT GAMMA"/>
    <property type="match status" value="1"/>
</dbReference>